<evidence type="ECO:0000313" key="2">
    <source>
        <dbReference type="EMBL" id="AZN71974.1"/>
    </source>
</evidence>
<feature type="domain" description="HTH cro/C1-type" evidence="1">
    <location>
        <begin position="21"/>
        <end position="75"/>
    </location>
</feature>
<protein>
    <submittedName>
        <fullName evidence="2">Helix-turn-helix domain-containing protein</fullName>
    </submittedName>
</protein>
<dbReference type="AlphaFoldDB" id="A0A3Q8XP46"/>
<dbReference type="OrthoDB" id="5659783at2"/>
<dbReference type="EMBL" id="CP032509">
    <property type="protein sequence ID" value="AZN71974.1"/>
    <property type="molecule type" value="Genomic_DNA"/>
</dbReference>
<dbReference type="SUPFAM" id="SSF47413">
    <property type="entry name" value="lambda repressor-like DNA-binding domains"/>
    <property type="match status" value="1"/>
</dbReference>
<dbReference type="SMART" id="SM00530">
    <property type="entry name" value="HTH_XRE"/>
    <property type="match status" value="1"/>
</dbReference>
<dbReference type="Gene3D" id="1.10.260.40">
    <property type="entry name" value="lambda repressor-like DNA-binding domains"/>
    <property type="match status" value="1"/>
</dbReference>
<organism evidence="2 3">
    <name type="scientific">Georhizobium profundi</name>
    <dbReference type="NCBI Taxonomy" id="2341112"/>
    <lineage>
        <taxon>Bacteria</taxon>
        <taxon>Pseudomonadati</taxon>
        <taxon>Pseudomonadota</taxon>
        <taxon>Alphaproteobacteria</taxon>
        <taxon>Hyphomicrobiales</taxon>
        <taxon>Rhizobiaceae</taxon>
        <taxon>Georhizobium</taxon>
    </lineage>
</organism>
<gene>
    <name evidence="2" type="ORF">D5400_12425</name>
</gene>
<evidence type="ECO:0000259" key="1">
    <source>
        <dbReference type="PROSITE" id="PS50943"/>
    </source>
</evidence>
<reference evidence="2 3" key="1">
    <citation type="submission" date="2018-09" db="EMBL/GenBank/DDBJ databases">
        <title>Marinorhizobium profundi gen. nov., sp. nov., isolated from a deep-sea sediment sample from the New Britain Trench and proposal of Marinorhizobiaceae fam. nov. in the order Rhizobiales of the class Alphaproteobacteria.</title>
        <authorList>
            <person name="Cao J."/>
        </authorList>
    </citation>
    <scope>NUCLEOTIDE SEQUENCE [LARGE SCALE GENOMIC DNA]</scope>
    <source>
        <strain evidence="2 3">WS11</strain>
    </source>
</reference>
<dbReference type="InterPro" id="IPR010982">
    <property type="entry name" value="Lambda_DNA-bd_dom_sf"/>
</dbReference>
<dbReference type="Pfam" id="PF12844">
    <property type="entry name" value="HTH_19"/>
    <property type="match status" value="1"/>
</dbReference>
<name>A0A3Q8XP46_9HYPH</name>
<proteinExistence type="predicted"/>
<dbReference type="InterPro" id="IPR001387">
    <property type="entry name" value="Cro/C1-type_HTH"/>
</dbReference>
<evidence type="ECO:0000313" key="3">
    <source>
        <dbReference type="Proteomes" id="UP000268192"/>
    </source>
</evidence>
<dbReference type="Proteomes" id="UP000268192">
    <property type="component" value="Chromosome"/>
</dbReference>
<accession>A0A3Q8XP46</accession>
<dbReference type="RefSeq" id="WP_126010291.1">
    <property type="nucleotide sequence ID" value="NZ_CP032509.1"/>
</dbReference>
<dbReference type="PROSITE" id="PS50943">
    <property type="entry name" value="HTH_CROC1"/>
    <property type="match status" value="1"/>
</dbReference>
<dbReference type="CDD" id="cd00093">
    <property type="entry name" value="HTH_XRE"/>
    <property type="match status" value="1"/>
</dbReference>
<dbReference type="KEGG" id="abaw:D5400_12425"/>
<dbReference type="GO" id="GO:0003677">
    <property type="term" value="F:DNA binding"/>
    <property type="evidence" value="ECO:0007669"/>
    <property type="project" value="InterPro"/>
</dbReference>
<sequence>MQHPATILDDKPEADTLGGRISTARDALDMTVPQLARRLGVKTETIAAWEGDRSEPRANRLIMLAGILGVAPTWLLSGFGSAPATQPVDAALGVINLQLAKLKEQHQHTAATIDALEREIASLSRHLQNDA</sequence>
<keyword evidence="3" id="KW-1185">Reference proteome</keyword>